<dbReference type="AlphaFoldDB" id="A0AAV4H5S4"/>
<evidence type="ECO:0000313" key="3">
    <source>
        <dbReference type="Proteomes" id="UP000762676"/>
    </source>
</evidence>
<organism evidence="2 3">
    <name type="scientific">Elysia marginata</name>
    <dbReference type="NCBI Taxonomy" id="1093978"/>
    <lineage>
        <taxon>Eukaryota</taxon>
        <taxon>Metazoa</taxon>
        <taxon>Spiralia</taxon>
        <taxon>Lophotrochozoa</taxon>
        <taxon>Mollusca</taxon>
        <taxon>Gastropoda</taxon>
        <taxon>Heterobranchia</taxon>
        <taxon>Euthyneura</taxon>
        <taxon>Panpulmonata</taxon>
        <taxon>Sacoglossa</taxon>
        <taxon>Placobranchoidea</taxon>
        <taxon>Plakobranchidae</taxon>
        <taxon>Elysia</taxon>
    </lineage>
</organism>
<evidence type="ECO:0000313" key="2">
    <source>
        <dbReference type="EMBL" id="GFR91970.1"/>
    </source>
</evidence>
<proteinExistence type="predicted"/>
<comment type="caution">
    <text evidence="2">The sequence shown here is derived from an EMBL/GenBank/DDBJ whole genome shotgun (WGS) entry which is preliminary data.</text>
</comment>
<reference evidence="2 3" key="1">
    <citation type="journal article" date="2021" name="Elife">
        <title>Chloroplast acquisition without the gene transfer in kleptoplastic sea slugs, Plakobranchus ocellatus.</title>
        <authorList>
            <person name="Maeda T."/>
            <person name="Takahashi S."/>
            <person name="Yoshida T."/>
            <person name="Shimamura S."/>
            <person name="Takaki Y."/>
            <person name="Nagai Y."/>
            <person name="Toyoda A."/>
            <person name="Suzuki Y."/>
            <person name="Arimoto A."/>
            <person name="Ishii H."/>
            <person name="Satoh N."/>
            <person name="Nishiyama T."/>
            <person name="Hasebe M."/>
            <person name="Maruyama T."/>
            <person name="Minagawa J."/>
            <person name="Obokata J."/>
            <person name="Shigenobu S."/>
        </authorList>
    </citation>
    <scope>NUCLEOTIDE SEQUENCE [LARGE SCALE GENOMIC DNA]</scope>
</reference>
<accession>A0AAV4H5S4</accession>
<feature type="region of interest" description="Disordered" evidence="1">
    <location>
        <begin position="77"/>
        <end position="98"/>
    </location>
</feature>
<name>A0AAV4H5S4_9GAST</name>
<dbReference type="Proteomes" id="UP000762676">
    <property type="component" value="Unassembled WGS sequence"/>
</dbReference>
<dbReference type="EMBL" id="BMAT01012413">
    <property type="protein sequence ID" value="GFR91970.1"/>
    <property type="molecule type" value="Genomic_DNA"/>
</dbReference>
<sequence length="205" mass="22531">MFIVLRRKRQSHDLTYLFQQAYIHHGKFNSYFRALQHGRLVGTQIKTLHKFQALPSARYPFYRPTKDDNIKSAPLVSAEHPAPHDKPRPSPHSERATEVGVATTANTVETTAEVHHPAPALTATTAKTVEKTAEVHHSTPALTATTANTVETIAEVHHSAPALTATTANTVETTAKVHHPAPANWDCSLIALTPRRECTSKESTT</sequence>
<feature type="compositionally biased region" description="Basic and acidic residues" evidence="1">
    <location>
        <begin position="81"/>
        <end position="97"/>
    </location>
</feature>
<gene>
    <name evidence="2" type="ORF">ElyMa_006189000</name>
</gene>
<keyword evidence="3" id="KW-1185">Reference proteome</keyword>
<evidence type="ECO:0000256" key="1">
    <source>
        <dbReference type="SAM" id="MobiDB-lite"/>
    </source>
</evidence>
<protein>
    <submittedName>
        <fullName evidence="2">Uncharacterized protein</fullName>
    </submittedName>
</protein>